<feature type="compositionally biased region" description="Low complexity" evidence="1">
    <location>
        <begin position="972"/>
        <end position="993"/>
    </location>
</feature>
<feature type="compositionally biased region" description="Basic and acidic residues" evidence="1">
    <location>
        <begin position="995"/>
        <end position="1006"/>
    </location>
</feature>
<dbReference type="Gene3D" id="3.10.105.10">
    <property type="entry name" value="Dipeptide-binding Protein, Domain 3"/>
    <property type="match status" value="2"/>
</dbReference>
<dbReference type="Gene3D" id="3.40.190.10">
    <property type="entry name" value="Periplasmic binding protein-like II"/>
    <property type="match status" value="1"/>
</dbReference>
<accession>A0ABT0UKG6</accession>
<evidence type="ECO:0000259" key="2">
    <source>
        <dbReference type="Pfam" id="PF00496"/>
    </source>
</evidence>
<dbReference type="PANTHER" id="PTHR30290">
    <property type="entry name" value="PERIPLASMIC BINDING COMPONENT OF ABC TRANSPORTER"/>
    <property type="match status" value="1"/>
</dbReference>
<dbReference type="SUPFAM" id="SSF53850">
    <property type="entry name" value="Periplasmic binding protein-like II"/>
    <property type="match status" value="3"/>
</dbReference>
<feature type="region of interest" description="Disordered" evidence="1">
    <location>
        <begin position="1"/>
        <end position="48"/>
    </location>
</feature>
<feature type="compositionally biased region" description="Basic and acidic residues" evidence="1">
    <location>
        <begin position="1031"/>
        <end position="1041"/>
    </location>
</feature>
<name>A0ABT0UKG6_9ACTN</name>
<sequence length="1041" mass="107215">MPQADEPSGRARSWTFLAARTSGAIGTSPASQTAPTPGASRAPQVSQAPAKTGLVRAPGADGQGGDACGQRGDARVRTGFEAVRRAAGRGVRALAAKAPRSYGGAFRAPRSLALLTSGVLVLPVLAGCTSDDSAGTGKAAAQDIAAAEREAVGHGGSLRWAIEAVPTTLNTFQADADAGTSRIAGAVLPALFTLDRNGRPQRNPDYVESAKIVAREPKQVVLYKLNQKAVWSDGREIGAPDFAAQWRALSGRDTAYWTARNAGYERIEEIQKGANDLEVKVTFKKPYADWQSLFTPLYPKEVTGSPNAFNDGARKTLKATAGPFQLGAIDRKAGTATLERNPRWWGDQAKLDRLVLTAVPRGKRAAALAARKVDIAEIDRATVDRIALAKRDKGAGGQQPKKGPNGNPAPKPAQGAESAQGADTSIAQSAHLMTHGPAAAVTPASALLSWALAHGSDEEVAETAQAARAQTARAIEVYAVEQRGLPGYVVRKSLEPAFTQLALNGETGPLADDRVRRAVARALDRKELAKTVLGPLGLPATPPGSHLALAGQRAYTDNSGALGEQNTQEAQALLADAGWVPGGALKKPEPAKAGGEVGTTTSGDPAEAASSGTGEADDGKNTAGKRAADGKTKAGSTADGRSKNKSDGTAGKSADGKSTDGRNADGKDAGGRSTDGKNADGRNTAADAASNEGLYIVGDEKFSPLKSSGAGGTGGTHILAPAPVDFQDLSMQRRADGAAEAHQRKQGGKAGAYAPAGTAAPVAAGGRLGKDGKALSLRFVLPSGPGSEALRSVGDKISRMLDRIGIQTEVIKVADESYFRDHIASGNYHLALYSWPATAYPATDARPIYAKPEPASDGSLLVEQNYTRVGTDYIDQLFDQAAAELDENAARDLMRRADARIWAAAGSIPLYQRPELVAAKPSVRNAGAFGFAAPRYQDIGFTKGSVPKSGPVRSADTAKTARPDAAESAGTDSGAENAGSDSGAESAEGNESEAASDKNGRADKNVRTGKSAAAESSRAAEDGSGAEGEGGTERKSGTDGR</sequence>
<feature type="region of interest" description="Disordered" evidence="1">
    <location>
        <begin position="390"/>
        <end position="423"/>
    </location>
</feature>
<dbReference type="EMBL" id="JAMQAW010000010">
    <property type="protein sequence ID" value="MCM2389112.1"/>
    <property type="molecule type" value="Genomic_DNA"/>
</dbReference>
<feature type="region of interest" description="Disordered" evidence="1">
    <location>
        <begin position="584"/>
        <end position="685"/>
    </location>
</feature>
<dbReference type="PANTHER" id="PTHR30290:SF65">
    <property type="entry name" value="MONOACYL PHOSPHATIDYLINOSITOL TETRAMANNOSIDE-BINDING PROTEIN LPQW-RELATED"/>
    <property type="match status" value="1"/>
</dbReference>
<evidence type="ECO:0000313" key="4">
    <source>
        <dbReference type="Proteomes" id="UP001431429"/>
    </source>
</evidence>
<dbReference type="CDD" id="cd08501">
    <property type="entry name" value="PBP2_Lpqw"/>
    <property type="match status" value="1"/>
</dbReference>
<evidence type="ECO:0000313" key="3">
    <source>
        <dbReference type="EMBL" id="MCM2389112.1"/>
    </source>
</evidence>
<dbReference type="Pfam" id="PF00496">
    <property type="entry name" value="SBP_bac_5"/>
    <property type="match status" value="2"/>
</dbReference>
<dbReference type="Proteomes" id="UP001431429">
    <property type="component" value="Unassembled WGS sequence"/>
</dbReference>
<dbReference type="Gene3D" id="3.90.76.10">
    <property type="entry name" value="Dipeptide-binding Protein, Domain 1"/>
    <property type="match status" value="1"/>
</dbReference>
<dbReference type="InterPro" id="IPR000914">
    <property type="entry name" value="SBP_5_dom"/>
</dbReference>
<feature type="domain" description="Solute-binding protein family 5" evidence="2">
    <location>
        <begin position="216"/>
        <end position="393"/>
    </location>
</feature>
<feature type="compositionally biased region" description="Low complexity" evidence="1">
    <location>
        <begin position="398"/>
        <end position="416"/>
    </location>
</feature>
<feature type="compositionally biased region" description="Polar residues" evidence="1">
    <location>
        <begin position="24"/>
        <end position="35"/>
    </location>
</feature>
<organism evidence="3 4">
    <name type="scientific">Streptomyces albipurpureus</name>
    <dbReference type="NCBI Taxonomy" id="2897419"/>
    <lineage>
        <taxon>Bacteria</taxon>
        <taxon>Bacillati</taxon>
        <taxon>Actinomycetota</taxon>
        <taxon>Actinomycetes</taxon>
        <taxon>Kitasatosporales</taxon>
        <taxon>Streptomycetaceae</taxon>
        <taxon>Streptomyces</taxon>
    </lineage>
</organism>
<comment type="caution">
    <text evidence="3">The sequence shown here is derived from an EMBL/GenBank/DDBJ whole genome shotgun (WGS) entry which is preliminary data.</text>
</comment>
<feature type="domain" description="Solute-binding protein family 5" evidence="2">
    <location>
        <begin position="482"/>
        <end position="585"/>
    </location>
</feature>
<gene>
    <name evidence="3" type="ORF">NBG84_12535</name>
</gene>
<dbReference type="RefSeq" id="WP_250919457.1">
    <property type="nucleotide sequence ID" value="NZ_JAMQAW010000010.1"/>
</dbReference>
<reference evidence="3" key="1">
    <citation type="submission" date="2022-06" db="EMBL/GenBank/DDBJ databases">
        <title>Genome public.</title>
        <authorList>
            <person name="Sun Q."/>
        </authorList>
    </citation>
    <scope>NUCLEOTIDE SEQUENCE</scope>
    <source>
        <strain evidence="3">CWNU-1</strain>
    </source>
</reference>
<feature type="compositionally biased region" description="Basic and acidic residues" evidence="1">
    <location>
        <begin position="733"/>
        <end position="743"/>
    </location>
</feature>
<feature type="compositionally biased region" description="Basic and acidic residues" evidence="1">
    <location>
        <begin position="654"/>
        <end position="680"/>
    </location>
</feature>
<feature type="region of interest" description="Disordered" evidence="1">
    <location>
        <begin position="940"/>
        <end position="1041"/>
    </location>
</feature>
<evidence type="ECO:0000256" key="1">
    <source>
        <dbReference type="SAM" id="MobiDB-lite"/>
    </source>
</evidence>
<proteinExistence type="predicted"/>
<feature type="region of interest" description="Disordered" evidence="1">
    <location>
        <begin position="733"/>
        <end position="754"/>
    </location>
</feature>
<dbReference type="InterPro" id="IPR039424">
    <property type="entry name" value="SBP_5"/>
</dbReference>
<keyword evidence="4" id="KW-1185">Reference proteome</keyword>
<protein>
    <submittedName>
        <fullName evidence="3">ABC transporter family substrate-binding protein</fullName>
    </submittedName>
</protein>